<protein>
    <submittedName>
        <fullName evidence="1">Uncharacterized protein</fullName>
    </submittedName>
</protein>
<evidence type="ECO:0000313" key="1">
    <source>
        <dbReference type="EMBL" id="SCZ86387.1"/>
    </source>
</evidence>
<keyword evidence="2" id="KW-1185">Reference proteome</keyword>
<reference evidence="1 2" key="1">
    <citation type="submission" date="2016-10" db="EMBL/GenBank/DDBJ databases">
        <authorList>
            <person name="de Groot N.N."/>
        </authorList>
    </citation>
    <scope>NUCLEOTIDE SEQUENCE [LARGE SCALE GENOMIC DNA]</scope>
    <source>
        <strain evidence="1">1</strain>
    </source>
</reference>
<gene>
    <name evidence="1" type="ORF">NSMM_520057</name>
</gene>
<sequence>MNHTDQIKDLATTVNGSLTVYIAIHNAIFRDAATFKSFLKNLFGRGVPMSKLLEDSEGLLPLWDSIHKKIEVFRQTAYLSLSKDERYYFDILSRYVAAVRKTVAALVDRQRLMNEKSKGNPVTWEAFQQKEMAYQMAVQQYTAIGQELNDAAPIIFG</sequence>
<dbReference type="EMBL" id="FMWO01000061">
    <property type="protein sequence ID" value="SCZ86387.1"/>
    <property type="molecule type" value="Genomic_DNA"/>
</dbReference>
<dbReference type="AlphaFoldDB" id="A0A1G5SHC2"/>
<accession>A0A1G5SHC2</accession>
<dbReference type="OrthoDB" id="9941925at2"/>
<proteinExistence type="predicted"/>
<name>A0A1G5SHC2_9PROT</name>
<dbReference type="Proteomes" id="UP000198729">
    <property type="component" value="Unassembled WGS sequence"/>
</dbReference>
<dbReference type="STRING" id="51642.NSMM_520057"/>
<dbReference type="RefSeq" id="WP_090287398.1">
    <property type="nucleotide sequence ID" value="NZ_FMWO01000061.1"/>
</dbReference>
<evidence type="ECO:0000313" key="2">
    <source>
        <dbReference type="Proteomes" id="UP000198729"/>
    </source>
</evidence>
<organism evidence="1 2">
    <name type="scientific">Nitrosomonas mobilis</name>
    <dbReference type="NCBI Taxonomy" id="51642"/>
    <lineage>
        <taxon>Bacteria</taxon>
        <taxon>Pseudomonadati</taxon>
        <taxon>Pseudomonadota</taxon>
        <taxon>Betaproteobacteria</taxon>
        <taxon>Nitrosomonadales</taxon>
        <taxon>Nitrosomonadaceae</taxon>
        <taxon>Nitrosomonas</taxon>
    </lineage>
</organism>